<dbReference type="Pfam" id="PF25488">
    <property type="entry name" value="RNaseT2L_C"/>
    <property type="match status" value="1"/>
</dbReference>
<protein>
    <recommendedName>
        <fullName evidence="15">Ribonuclease T2-like</fullName>
        <ecNumber evidence="4">4.6.1.19</ecNumber>
    </recommendedName>
</protein>
<evidence type="ECO:0000256" key="11">
    <source>
        <dbReference type="ARBA" id="ARBA00023157"/>
    </source>
</evidence>
<comment type="function">
    <text evidence="14">Rnase which modulates cell survival under stress conditions. Released from the vacuole to the cytoplasm during stress to promote tRNA and rRNA cleavage and to activate separately a downstream pathway that promotes cell death. Involved in cell size, vacuolar morphology and growth at high temperatures and high salt concentration.</text>
</comment>
<dbReference type="PANTHER" id="PTHR11240:SF22">
    <property type="entry name" value="RIBONUCLEASE T2"/>
    <property type="match status" value="1"/>
</dbReference>
<feature type="active site" evidence="16">
    <location>
        <position position="78"/>
    </location>
</feature>
<evidence type="ECO:0000256" key="16">
    <source>
        <dbReference type="PIRSR" id="PIRSR633697-1"/>
    </source>
</evidence>
<evidence type="ECO:0000313" key="22">
    <source>
        <dbReference type="Proteomes" id="UP000449547"/>
    </source>
</evidence>
<evidence type="ECO:0000256" key="14">
    <source>
        <dbReference type="ARBA" id="ARBA00025494"/>
    </source>
</evidence>
<feature type="active site" evidence="16">
    <location>
        <position position="142"/>
    </location>
</feature>
<comment type="caution">
    <text evidence="21">The sequence shown here is derived from an EMBL/GenBank/DDBJ whole genome shotgun (WGS) entry which is preliminary data.</text>
</comment>
<evidence type="ECO:0000256" key="1">
    <source>
        <dbReference type="ARBA" id="ARBA00004410"/>
    </source>
</evidence>
<name>A0A642UJ01_DIURU</name>
<evidence type="ECO:0000256" key="10">
    <source>
        <dbReference type="ARBA" id="ARBA00022801"/>
    </source>
</evidence>
<dbReference type="InterPro" id="IPR036430">
    <property type="entry name" value="RNase_T2-like_sf"/>
</dbReference>
<dbReference type="EC" id="4.6.1.19" evidence="4"/>
<dbReference type="InterPro" id="IPR018188">
    <property type="entry name" value="RNase_T2_His_AS_1"/>
</dbReference>
<keyword evidence="7" id="KW-0540">Nuclease</keyword>
<evidence type="ECO:0000256" key="12">
    <source>
        <dbReference type="ARBA" id="ARBA00023180"/>
    </source>
</evidence>
<dbReference type="GO" id="GO:0033897">
    <property type="term" value="F:ribonuclease T2 activity"/>
    <property type="evidence" value="ECO:0007669"/>
    <property type="project" value="UniProtKB-EC"/>
</dbReference>
<feature type="region of interest" description="Disordered" evidence="18">
    <location>
        <begin position="261"/>
        <end position="289"/>
    </location>
</feature>
<dbReference type="GO" id="GO:0006401">
    <property type="term" value="P:RNA catabolic process"/>
    <property type="evidence" value="ECO:0007669"/>
    <property type="project" value="TreeGrafter"/>
</dbReference>
<gene>
    <name evidence="21" type="ORF">DIURU_004088</name>
</gene>
<dbReference type="OMA" id="HESLWIH"/>
<keyword evidence="9" id="KW-0255">Endonuclease</keyword>
<dbReference type="GO" id="GO:0003723">
    <property type="term" value="F:RNA binding"/>
    <property type="evidence" value="ECO:0007669"/>
    <property type="project" value="InterPro"/>
</dbReference>
<evidence type="ECO:0000256" key="8">
    <source>
        <dbReference type="ARBA" id="ARBA00022729"/>
    </source>
</evidence>
<evidence type="ECO:0000256" key="5">
    <source>
        <dbReference type="ARBA" id="ARBA00022490"/>
    </source>
</evidence>
<keyword evidence="6" id="KW-0926">Vacuole</keyword>
<dbReference type="GO" id="GO:0005576">
    <property type="term" value="C:extracellular region"/>
    <property type="evidence" value="ECO:0007669"/>
    <property type="project" value="TreeGrafter"/>
</dbReference>
<evidence type="ECO:0000256" key="4">
    <source>
        <dbReference type="ARBA" id="ARBA00012571"/>
    </source>
</evidence>
<evidence type="ECO:0000256" key="13">
    <source>
        <dbReference type="ARBA" id="ARBA00023239"/>
    </source>
</evidence>
<organism evidence="21 22">
    <name type="scientific">Diutina rugosa</name>
    <name type="common">Yeast</name>
    <name type="synonym">Candida rugosa</name>
    <dbReference type="NCBI Taxonomy" id="5481"/>
    <lineage>
        <taxon>Eukaryota</taxon>
        <taxon>Fungi</taxon>
        <taxon>Dikarya</taxon>
        <taxon>Ascomycota</taxon>
        <taxon>Saccharomycotina</taxon>
        <taxon>Pichiomycetes</taxon>
        <taxon>Debaryomycetaceae</taxon>
        <taxon>Diutina</taxon>
    </lineage>
</organism>
<dbReference type="CDD" id="cd01061">
    <property type="entry name" value="RNase_T2_euk"/>
    <property type="match status" value="1"/>
</dbReference>
<dbReference type="InterPro" id="IPR057328">
    <property type="entry name" value="RNaseT2L_C"/>
</dbReference>
<dbReference type="Gene3D" id="3.90.730.10">
    <property type="entry name" value="Ribonuclease T2-like"/>
    <property type="match status" value="1"/>
</dbReference>
<dbReference type="PANTHER" id="PTHR11240">
    <property type="entry name" value="RIBONUCLEASE T2"/>
    <property type="match status" value="1"/>
</dbReference>
<evidence type="ECO:0000256" key="17">
    <source>
        <dbReference type="RuleBase" id="RU004328"/>
    </source>
</evidence>
<dbReference type="InterPro" id="IPR033697">
    <property type="entry name" value="Ribonuclease_T2_eukaryotic"/>
</dbReference>
<keyword evidence="11" id="KW-1015">Disulfide bond</keyword>
<dbReference type="GO" id="GO:0005775">
    <property type="term" value="C:vacuolar lumen"/>
    <property type="evidence" value="ECO:0007669"/>
    <property type="project" value="UniProtKB-SubCell"/>
</dbReference>
<feature type="domain" description="RNase T2-like C-terminal" evidence="20">
    <location>
        <begin position="286"/>
        <end position="371"/>
    </location>
</feature>
<dbReference type="GO" id="GO:0016787">
    <property type="term" value="F:hydrolase activity"/>
    <property type="evidence" value="ECO:0007669"/>
    <property type="project" value="UniProtKB-KW"/>
</dbReference>
<evidence type="ECO:0000256" key="15">
    <source>
        <dbReference type="ARBA" id="ARBA00071169"/>
    </source>
</evidence>
<sequence length="400" mass="43158">MLKSALVLSLSTQAVLGGVVRDLASNGPQCPADPPLSCTNSNSDVDTCCFETPGGVLLQTQFWDYSPSVGAEDEWTLHGLWPDNCDGSYEQFCDSSLNIDGTVESIIVGQFGDSELYDYMTKTWKDYKGDDENLWVHEFNKHGTCISTLKPKCYTNPTHNQNIYDYFKIAVDLFKKYPTYDFLTAEGITPSTTKTYTKQQIQDALDKHFGGNKVYFKCDSNNALNEVWYFHHLKGSILGEQFVPIDALSNSGCPASGIKWVPKGKSSQPTTTGGGSPSPTGTPSKGSIKADGKAGCLISNGKYYESGTCATFSFAEAEYGGSNIKSSKGYCGLDATGAFACGSSFQPSDFQFNRGSDGKLGYGNNFNWCLGSSEGSPPQTYVLNAGNGKCDGKSTFALLS</sequence>
<dbReference type="FunFam" id="3.90.730.10:FF:000004">
    <property type="entry name" value="Ribonuclease T2-like"/>
    <property type="match status" value="1"/>
</dbReference>
<evidence type="ECO:0000256" key="9">
    <source>
        <dbReference type="ARBA" id="ARBA00022759"/>
    </source>
</evidence>
<feature type="signal peptide" evidence="19">
    <location>
        <begin position="1"/>
        <end position="17"/>
    </location>
</feature>
<evidence type="ECO:0000259" key="20">
    <source>
        <dbReference type="Pfam" id="PF25488"/>
    </source>
</evidence>
<dbReference type="InterPro" id="IPR001568">
    <property type="entry name" value="RNase_T2-like"/>
</dbReference>
<dbReference type="PROSITE" id="PS00531">
    <property type="entry name" value="RNASE_T2_2"/>
    <property type="match status" value="1"/>
</dbReference>
<feature type="chain" id="PRO_5024936504" description="Ribonuclease T2-like" evidence="19">
    <location>
        <begin position="18"/>
        <end position="400"/>
    </location>
</feature>
<dbReference type="EMBL" id="SWFT01000120">
    <property type="protein sequence ID" value="KAA8899831.1"/>
    <property type="molecule type" value="Genomic_DNA"/>
</dbReference>
<evidence type="ECO:0000256" key="19">
    <source>
        <dbReference type="SAM" id="SignalP"/>
    </source>
</evidence>
<dbReference type="GeneID" id="54782739"/>
<accession>A0A642UJ01</accession>
<proteinExistence type="inferred from homology"/>
<dbReference type="RefSeq" id="XP_034011109.1">
    <property type="nucleotide sequence ID" value="XM_034156922.1"/>
</dbReference>
<dbReference type="VEuPathDB" id="FungiDB:DIURU_004088"/>
<evidence type="ECO:0000313" key="21">
    <source>
        <dbReference type="EMBL" id="KAA8899831.1"/>
    </source>
</evidence>
<keyword evidence="22" id="KW-1185">Reference proteome</keyword>
<feature type="compositionally biased region" description="Low complexity" evidence="18">
    <location>
        <begin position="263"/>
        <end position="287"/>
    </location>
</feature>
<keyword evidence="13" id="KW-0456">Lyase</keyword>
<dbReference type="PROSITE" id="PS00530">
    <property type="entry name" value="RNASE_T2_1"/>
    <property type="match status" value="1"/>
</dbReference>
<evidence type="ECO:0000256" key="6">
    <source>
        <dbReference type="ARBA" id="ARBA00022554"/>
    </source>
</evidence>
<evidence type="ECO:0000256" key="2">
    <source>
        <dbReference type="ARBA" id="ARBA00004496"/>
    </source>
</evidence>
<keyword evidence="8 19" id="KW-0732">Signal</keyword>
<evidence type="ECO:0000256" key="7">
    <source>
        <dbReference type="ARBA" id="ARBA00022722"/>
    </source>
</evidence>
<feature type="active site" evidence="16">
    <location>
        <position position="138"/>
    </location>
</feature>
<comment type="subcellular location">
    <subcellularLocation>
        <location evidence="2">Cytoplasm</location>
    </subcellularLocation>
    <subcellularLocation>
        <location evidence="1">Vacuole lumen</location>
    </subcellularLocation>
</comment>
<comment type="similarity">
    <text evidence="3 17">Belongs to the RNase T2 family.</text>
</comment>
<dbReference type="SUPFAM" id="SSF55895">
    <property type="entry name" value="Ribonuclease Rh-like"/>
    <property type="match status" value="1"/>
</dbReference>
<dbReference type="InterPro" id="IPR033130">
    <property type="entry name" value="RNase_T2_His_AS_2"/>
</dbReference>
<dbReference type="Proteomes" id="UP000449547">
    <property type="component" value="Unassembled WGS sequence"/>
</dbReference>
<evidence type="ECO:0000256" key="3">
    <source>
        <dbReference type="ARBA" id="ARBA00007469"/>
    </source>
</evidence>
<dbReference type="AlphaFoldDB" id="A0A642UJ01"/>
<keyword evidence="12" id="KW-0325">Glycoprotein</keyword>
<reference evidence="21 22" key="1">
    <citation type="submission" date="2019-07" db="EMBL/GenBank/DDBJ databases">
        <title>Genome assembly of two rare yeast pathogens: Diutina rugosa and Trichomonascus ciferrii.</title>
        <authorList>
            <person name="Mixao V."/>
            <person name="Saus E."/>
            <person name="Hansen A."/>
            <person name="Lass-Flor C."/>
            <person name="Gabaldon T."/>
        </authorList>
    </citation>
    <scope>NUCLEOTIDE SEQUENCE [LARGE SCALE GENOMIC DNA]</scope>
    <source>
        <strain evidence="21 22">CBS 613</strain>
    </source>
</reference>
<keyword evidence="5" id="KW-0963">Cytoplasm</keyword>
<dbReference type="Pfam" id="PF00445">
    <property type="entry name" value="Ribonuclease_T2"/>
    <property type="match status" value="1"/>
</dbReference>
<dbReference type="OrthoDB" id="435754at2759"/>
<evidence type="ECO:0000256" key="18">
    <source>
        <dbReference type="SAM" id="MobiDB-lite"/>
    </source>
</evidence>
<keyword evidence="10" id="KW-0378">Hydrolase</keyword>